<accession>A0ABM6NGQ6</accession>
<name>A0ABM6NGQ6_PSEO7</name>
<keyword evidence="2" id="KW-1185">Reference proteome</keyword>
<sequence>MPYLVSFLIGKTFLLISRNLFQSIAAFERDLGCEQTIKFAR</sequence>
<gene>
    <name evidence="1" type="ORF">PPIS_a3066</name>
</gene>
<proteinExistence type="predicted"/>
<evidence type="ECO:0000313" key="1">
    <source>
        <dbReference type="EMBL" id="ATD07921.1"/>
    </source>
</evidence>
<organism evidence="1 2">
    <name type="scientific">Pseudoalteromonas piscicida</name>
    <dbReference type="NCBI Taxonomy" id="43662"/>
    <lineage>
        <taxon>Bacteria</taxon>
        <taxon>Pseudomonadati</taxon>
        <taxon>Pseudomonadota</taxon>
        <taxon>Gammaproteobacteria</taxon>
        <taxon>Alteromonadales</taxon>
        <taxon>Pseudoalteromonadaceae</taxon>
        <taxon>Pseudoalteromonas</taxon>
    </lineage>
</organism>
<protein>
    <submittedName>
        <fullName evidence="1">Uncharacterized protein</fullName>
    </submittedName>
</protein>
<dbReference type="EMBL" id="CP011924">
    <property type="protein sequence ID" value="ATD07921.1"/>
    <property type="molecule type" value="Genomic_DNA"/>
</dbReference>
<dbReference type="Proteomes" id="UP000016521">
    <property type="component" value="Chromosome I"/>
</dbReference>
<reference evidence="1 2" key="1">
    <citation type="submission" date="2015-06" db="EMBL/GenBank/DDBJ databases">
        <authorList>
            <person name="Xie B.-B."/>
            <person name="Rong J.-C."/>
            <person name="Qin Q.-L."/>
            <person name="Zhang Y.-Z."/>
        </authorList>
    </citation>
    <scope>NUCLEOTIDE SEQUENCE [LARGE SCALE GENOMIC DNA]</scope>
    <source>
        <strain evidence="1 2">JCM 20779</strain>
    </source>
</reference>
<evidence type="ECO:0000313" key="2">
    <source>
        <dbReference type="Proteomes" id="UP000016521"/>
    </source>
</evidence>